<dbReference type="FunFam" id="3.30.230.10:FF:000003">
    <property type="entry name" value="Elongation factor G"/>
    <property type="match status" value="1"/>
</dbReference>
<dbReference type="SUPFAM" id="SSF50447">
    <property type="entry name" value="Translation proteins"/>
    <property type="match status" value="1"/>
</dbReference>
<evidence type="ECO:0000256" key="6">
    <source>
        <dbReference type="ARBA" id="ARBA00024731"/>
    </source>
</evidence>
<dbReference type="FunFam" id="3.30.70.240:FF:000001">
    <property type="entry name" value="Elongation factor G"/>
    <property type="match status" value="1"/>
</dbReference>
<dbReference type="Gene3D" id="3.30.70.870">
    <property type="entry name" value="Elongation Factor G (Translational Gtpase), domain 3"/>
    <property type="match status" value="1"/>
</dbReference>
<dbReference type="NCBIfam" id="NF009891">
    <property type="entry name" value="PRK13351.1-1"/>
    <property type="match status" value="1"/>
</dbReference>
<dbReference type="InterPro" id="IPR005225">
    <property type="entry name" value="Small_GTP-bd"/>
</dbReference>
<comment type="caution">
    <text evidence="8">The sequence shown here is derived from an EMBL/GenBank/DDBJ whole genome shotgun (WGS) entry which is preliminary data.</text>
</comment>
<evidence type="ECO:0000256" key="1">
    <source>
        <dbReference type="ARBA" id="ARBA00017872"/>
    </source>
</evidence>
<dbReference type="InterPro" id="IPR041095">
    <property type="entry name" value="EFG_II"/>
</dbReference>
<name>A0A6I1ENL5_9BURK</name>
<keyword evidence="5" id="KW-0342">GTP-binding</keyword>
<keyword evidence="3 8" id="KW-0251">Elongation factor</keyword>
<reference evidence="8 9" key="1">
    <citation type="submission" date="2019-10" db="EMBL/GenBank/DDBJ databases">
        <title>Genome diversity of Sutterella seckii.</title>
        <authorList>
            <person name="Chaplin A.V."/>
            <person name="Sokolova S.R."/>
            <person name="Mosin K.A."/>
            <person name="Ivanova E.L."/>
            <person name="Kochetkova T.O."/>
            <person name="Goltsov A.Y."/>
            <person name="Trofimov D.Y."/>
            <person name="Efimov B.A."/>
        </authorList>
    </citation>
    <scope>NUCLEOTIDE SEQUENCE [LARGE SCALE GENOMIC DNA]</scope>
    <source>
        <strain evidence="8 9">ASD393</strain>
    </source>
</reference>
<keyword evidence="4" id="KW-0648">Protein biosynthesis</keyword>
<dbReference type="CDD" id="cd03713">
    <property type="entry name" value="EFG_mtEFG_C"/>
    <property type="match status" value="1"/>
</dbReference>
<evidence type="ECO:0000259" key="7">
    <source>
        <dbReference type="PROSITE" id="PS51722"/>
    </source>
</evidence>
<dbReference type="Pfam" id="PF14492">
    <property type="entry name" value="EFG_III"/>
    <property type="match status" value="1"/>
</dbReference>
<evidence type="ECO:0000256" key="4">
    <source>
        <dbReference type="ARBA" id="ARBA00022917"/>
    </source>
</evidence>
<dbReference type="InterPro" id="IPR005517">
    <property type="entry name" value="Transl_elong_EFG/EF2_IV"/>
</dbReference>
<dbReference type="InterPro" id="IPR014721">
    <property type="entry name" value="Ribsml_uS5_D2-typ_fold_subgr"/>
</dbReference>
<evidence type="ECO:0000256" key="2">
    <source>
        <dbReference type="ARBA" id="ARBA00022741"/>
    </source>
</evidence>
<evidence type="ECO:0000256" key="3">
    <source>
        <dbReference type="ARBA" id="ARBA00022768"/>
    </source>
</evidence>
<dbReference type="Gene3D" id="3.40.50.300">
    <property type="entry name" value="P-loop containing nucleotide triphosphate hydrolases"/>
    <property type="match status" value="1"/>
</dbReference>
<keyword evidence="2" id="KW-0547">Nucleotide-binding</keyword>
<dbReference type="PROSITE" id="PS51722">
    <property type="entry name" value="G_TR_2"/>
    <property type="match status" value="1"/>
</dbReference>
<dbReference type="InterPro" id="IPR035647">
    <property type="entry name" value="EFG_III/V"/>
</dbReference>
<dbReference type="Pfam" id="PF22042">
    <property type="entry name" value="EF-G_D2"/>
    <property type="match status" value="1"/>
</dbReference>
<dbReference type="InterPro" id="IPR035649">
    <property type="entry name" value="EFG_V"/>
</dbReference>
<dbReference type="EMBL" id="WEHX01000010">
    <property type="protein sequence ID" value="KAB7662216.1"/>
    <property type="molecule type" value="Genomic_DNA"/>
</dbReference>
<feature type="domain" description="Tr-type G" evidence="7">
    <location>
        <begin position="7"/>
        <end position="268"/>
    </location>
</feature>
<dbReference type="SUPFAM" id="SSF54211">
    <property type="entry name" value="Ribosomal protein S5 domain 2-like"/>
    <property type="match status" value="1"/>
</dbReference>
<dbReference type="Pfam" id="PF00009">
    <property type="entry name" value="GTP_EFTU"/>
    <property type="match status" value="1"/>
</dbReference>
<dbReference type="Pfam" id="PF03764">
    <property type="entry name" value="EFG_IV"/>
    <property type="match status" value="1"/>
</dbReference>
<evidence type="ECO:0000313" key="8">
    <source>
        <dbReference type="EMBL" id="KAB7662216.1"/>
    </source>
</evidence>
<dbReference type="Gene3D" id="3.30.230.10">
    <property type="match status" value="1"/>
</dbReference>
<dbReference type="InterPro" id="IPR009000">
    <property type="entry name" value="Transl_B-barrel_sf"/>
</dbReference>
<dbReference type="GO" id="GO:0005525">
    <property type="term" value="F:GTP binding"/>
    <property type="evidence" value="ECO:0007669"/>
    <property type="project" value="UniProtKB-KW"/>
</dbReference>
<dbReference type="GO" id="GO:0032790">
    <property type="term" value="P:ribosome disassembly"/>
    <property type="evidence" value="ECO:0007669"/>
    <property type="project" value="TreeGrafter"/>
</dbReference>
<dbReference type="PANTHER" id="PTHR43261">
    <property type="entry name" value="TRANSLATION ELONGATION FACTOR G-RELATED"/>
    <property type="match status" value="1"/>
</dbReference>
<accession>A0A6I1ENL5</accession>
<gene>
    <name evidence="8" type="ORF">GBM95_03170</name>
</gene>
<organism evidence="8 9">
    <name type="scientific">Sutterella seckii</name>
    <dbReference type="NCBI Taxonomy" id="1944635"/>
    <lineage>
        <taxon>Bacteria</taxon>
        <taxon>Pseudomonadati</taxon>
        <taxon>Pseudomonadota</taxon>
        <taxon>Betaproteobacteria</taxon>
        <taxon>Burkholderiales</taxon>
        <taxon>Sutterellaceae</taxon>
        <taxon>Sutterella</taxon>
    </lineage>
</organism>
<comment type="function">
    <text evidence="6">Catalyzes the GTP-dependent ribosomal translocation step during translation elongation. During this step, the ribosome changes from the pre-translocational (PRE) to the post-translocational (POST) state as the newly formed A-site-bound peptidyl-tRNA and P-site-bound deacylated tRNA move to the P and E sites, respectively. Catalyzes the coordinated movement of the two tRNA molecules, the mRNA and conformational changes in the ribosome.</text>
</comment>
<dbReference type="Proteomes" id="UP000430564">
    <property type="component" value="Unassembled WGS sequence"/>
</dbReference>
<dbReference type="SMART" id="SM00889">
    <property type="entry name" value="EFG_IV"/>
    <property type="match status" value="1"/>
</dbReference>
<dbReference type="GO" id="GO:0097216">
    <property type="term" value="F:guanosine tetraphosphate binding"/>
    <property type="evidence" value="ECO:0007669"/>
    <property type="project" value="UniProtKB-ARBA"/>
</dbReference>
<dbReference type="SUPFAM" id="SSF52540">
    <property type="entry name" value="P-loop containing nucleoside triphosphate hydrolases"/>
    <property type="match status" value="1"/>
</dbReference>
<dbReference type="GO" id="GO:0003746">
    <property type="term" value="F:translation elongation factor activity"/>
    <property type="evidence" value="ECO:0007669"/>
    <property type="project" value="UniProtKB-KW"/>
</dbReference>
<dbReference type="GO" id="GO:0003924">
    <property type="term" value="F:GTPase activity"/>
    <property type="evidence" value="ECO:0007669"/>
    <property type="project" value="InterPro"/>
</dbReference>
<dbReference type="Gene3D" id="3.30.70.240">
    <property type="match status" value="1"/>
</dbReference>
<protein>
    <recommendedName>
        <fullName evidence="1">Elongation factor G</fullName>
    </recommendedName>
</protein>
<dbReference type="AlphaFoldDB" id="A0A6I1ENL5"/>
<dbReference type="Pfam" id="PF00679">
    <property type="entry name" value="EFG_C"/>
    <property type="match status" value="1"/>
</dbReference>
<dbReference type="NCBIfam" id="TIGR00231">
    <property type="entry name" value="small_GTP"/>
    <property type="match status" value="1"/>
</dbReference>
<proteinExistence type="predicted"/>
<dbReference type="CDD" id="cd01434">
    <property type="entry name" value="EFG_mtEFG1_IV"/>
    <property type="match status" value="1"/>
</dbReference>
<dbReference type="RefSeq" id="WP_152157756.1">
    <property type="nucleotide sequence ID" value="NZ_WEHX01000010.1"/>
</dbReference>
<dbReference type="Gene3D" id="2.40.30.10">
    <property type="entry name" value="Translation factors"/>
    <property type="match status" value="1"/>
</dbReference>
<dbReference type="SMART" id="SM00838">
    <property type="entry name" value="EFG_C"/>
    <property type="match status" value="1"/>
</dbReference>
<dbReference type="InterPro" id="IPR027417">
    <property type="entry name" value="P-loop_NTPase"/>
</dbReference>
<sequence length="682" mass="75270">MSNYSTENLRTLALVGHGSCGKTSLIEAMLYRSGMIPELGSVERGNTMCDNDALEKEVGHSIRLAVAHVDTAMADLTPVRIHILDTPGYPDYLGQDLSALDAVKSVCAVIDPTRGPELLTRRMMEAAKERGLCRMIVINKFDLPDADLEKCLEELRETWGPGVLPINLPTRNRTHVIDCFDREDGDSDIMTVEDVHRAFIERVVEEDDEMLERYLEEGHVDPRLLHPLVTKALREGHVIPVCFTSAKNLIGIRDFMKVIIRHLPHPGEANEALFQKKDGSPFRTYPDKNLPVIAQVFKIVNDPFIGKIGVFRVHQGTIRRDSVLYVDDSKKPIKATRPLILQGKNTQETDLLSPGDIGALAKIDELQYGSVIHGDPMDGGVRMRPINFPRPMYGLAIRPARRGDESRMNEVLAKMQSEDPTMSVEHDPVLNETVIRGLTDMHVRSILNRMRANFKLEVETAAPSIPYRETISAPAEGHARHKKQTGGAGQFGEVYLRVEPLERGKGFEFVDQVKGGVIPYNLIPAVEKGVREVLATGFVAGYPIEDVRVTVYDGKSHPVDSKEVAFVAAGRKAFLDALAKAAPQVLEPIVSVEVTAPEAYMGDIAGDLASRRGQVTNTEALPGGDIEVTALVPLAELENYATRLHALTQGTGAWSMELSSYQPVPAARQAELAAHFKRTDED</sequence>
<dbReference type="InterPro" id="IPR047872">
    <property type="entry name" value="EFG_IV"/>
</dbReference>
<evidence type="ECO:0000313" key="9">
    <source>
        <dbReference type="Proteomes" id="UP000430564"/>
    </source>
</evidence>
<dbReference type="NCBIfam" id="NF009381">
    <property type="entry name" value="PRK12740.1-5"/>
    <property type="match status" value="1"/>
</dbReference>
<dbReference type="InterPro" id="IPR000640">
    <property type="entry name" value="EFG_V-like"/>
</dbReference>
<evidence type="ECO:0000256" key="5">
    <source>
        <dbReference type="ARBA" id="ARBA00023134"/>
    </source>
</evidence>
<dbReference type="PANTHER" id="PTHR43261:SF6">
    <property type="entry name" value="ELONGATION FACTOR G-LIKE PROTEIN"/>
    <property type="match status" value="1"/>
</dbReference>
<dbReference type="OrthoDB" id="9804431at2"/>
<dbReference type="InterPro" id="IPR020568">
    <property type="entry name" value="Ribosomal_Su5_D2-typ_SF"/>
</dbReference>
<dbReference type="SUPFAM" id="SSF54980">
    <property type="entry name" value="EF-G C-terminal domain-like"/>
    <property type="match status" value="2"/>
</dbReference>
<dbReference type="InterPro" id="IPR000795">
    <property type="entry name" value="T_Tr_GTP-bd_dom"/>
</dbReference>
<dbReference type="InterPro" id="IPR053905">
    <property type="entry name" value="EF-G-like_DII"/>
</dbReference>